<keyword evidence="7" id="KW-0479">Metal-binding</keyword>
<keyword evidence="11 15" id="KW-1133">Transmembrane helix</keyword>
<comment type="catalytic activity">
    <reaction evidence="1">
        <text>S-ubiquitinyl-[E2 ubiquitin-conjugating enzyme]-L-cysteine + [acceptor protein]-L-lysine = [E2 ubiquitin-conjugating enzyme]-L-cysteine + N(6)-ubiquitinyl-[acceptor protein]-L-lysine.</text>
        <dbReference type="EC" id="2.3.2.27"/>
    </reaction>
</comment>
<keyword evidence="12 15" id="KW-0472">Membrane</keyword>
<evidence type="ECO:0000313" key="17">
    <source>
        <dbReference type="EMBL" id="OIW02559.1"/>
    </source>
</evidence>
<reference evidence="17 18" key="1">
    <citation type="journal article" date="2017" name="Plant Biotechnol. J.">
        <title>A comprehensive draft genome sequence for lupin (Lupinus angustifolius), an emerging health food: insights into plant-microbe interactions and legume evolution.</title>
        <authorList>
            <person name="Hane J.K."/>
            <person name="Ming Y."/>
            <person name="Kamphuis L.G."/>
            <person name="Nelson M.N."/>
            <person name="Garg G."/>
            <person name="Atkins C.A."/>
            <person name="Bayer P.E."/>
            <person name="Bravo A."/>
            <person name="Bringans S."/>
            <person name="Cannon S."/>
            <person name="Edwards D."/>
            <person name="Foley R."/>
            <person name="Gao L.L."/>
            <person name="Harrison M.J."/>
            <person name="Huang W."/>
            <person name="Hurgobin B."/>
            <person name="Li S."/>
            <person name="Liu C.W."/>
            <person name="McGrath A."/>
            <person name="Morahan G."/>
            <person name="Murray J."/>
            <person name="Weller J."/>
            <person name="Jian J."/>
            <person name="Singh K.B."/>
        </authorList>
    </citation>
    <scope>NUCLEOTIDE SEQUENCE [LARGE SCALE GENOMIC DNA]</scope>
    <source>
        <strain evidence="18">cv. Tanjil</strain>
        <tissue evidence="17">Whole plant</tissue>
    </source>
</reference>
<dbReference type="OMA" id="NQVDHPI"/>
<dbReference type="InterPro" id="IPR044600">
    <property type="entry name" value="ATL1/ATL16-like"/>
</dbReference>
<dbReference type="GO" id="GO:0016567">
    <property type="term" value="P:protein ubiquitination"/>
    <property type="evidence" value="ECO:0007669"/>
    <property type="project" value="UniProtKB-UniPathway"/>
</dbReference>
<keyword evidence="8 14" id="KW-0863">Zinc-finger</keyword>
<evidence type="ECO:0000313" key="18">
    <source>
        <dbReference type="Proteomes" id="UP000188354"/>
    </source>
</evidence>
<feature type="domain" description="RING-type" evidence="16">
    <location>
        <begin position="152"/>
        <end position="194"/>
    </location>
</feature>
<evidence type="ECO:0000256" key="9">
    <source>
        <dbReference type="ARBA" id="ARBA00022786"/>
    </source>
</evidence>
<dbReference type="PANTHER" id="PTHR46913">
    <property type="entry name" value="RING-H2 FINGER PROTEIN ATL16"/>
    <property type="match status" value="1"/>
</dbReference>
<keyword evidence="9" id="KW-0833">Ubl conjugation pathway</keyword>
<evidence type="ECO:0000256" key="11">
    <source>
        <dbReference type="ARBA" id="ARBA00022989"/>
    </source>
</evidence>
<keyword evidence="18" id="KW-1185">Reference proteome</keyword>
<sequence>MVWTHRKLFPSETSANQTQNCYGVCDPACPYNCDSYPGYYFPPPPSPLYIDHSNQVNHVPSYMIILVSLFTVIFAVSAFYVIKLKCYNDLCGRRVNRSIPPQSNNNEQFVNENQVDHPVWFITTVGLQQSIINSIEVFKYKKDEGLIEGTECSVCLNEFREGDTLRLLPKCNHAFHIPCIDTWLRSHTNCPLCRASIVSSNNVSVTTEEAMSNLASIEQESVNLGRDQDTQMENSHNDRVGGLSNNIVNTNETLENRSVTEEASEVMELNDESYSKHHASRVLNDPNGNHDVVLYGKSCSENPESCPVDQIQDKKELQVDNVLKQESDYSKTCKTMRRSSIEGCLHISPVSMKRSFSYSGRILCTRSYMSLKNTLLSMKYLHSIPLDASILGHSY</sequence>
<evidence type="ECO:0000256" key="4">
    <source>
        <dbReference type="ARBA" id="ARBA00012483"/>
    </source>
</evidence>
<dbReference type="CDD" id="cd16461">
    <property type="entry name" value="RING-H2_EL5-like"/>
    <property type="match status" value="1"/>
</dbReference>
<gene>
    <name evidence="17" type="ORF">TanjilG_12873</name>
</gene>
<keyword evidence="5" id="KW-0808">Transferase</keyword>
<accession>A0A1J7GPW9</accession>
<proteinExistence type="inferred from homology"/>
<dbReference type="SUPFAM" id="SSF57850">
    <property type="entry name" value="RING/U-box"/>
    <property type="match status" value="1"/>
</dbReference>
<evidence type="ECO:0000256" key="2">
    <source>
        <dbReference type="ARBA" id="ARBA00004167"/>
    </source>
</evidence>
<comment type="pathway">
    <text evidence="3">Protein modification; protein ubiquitination.</text>
</comment>
<evidence type="ECO:0000256" key="3">
    <source>
        <dbReference type="ARBA" id="ARBA00004906"/>
    </source>
</evidence>
<dbReference type="EMBL" id="CM007371">
    <property type="protein sequence ID" value="OIW02559.1"/>
    <property type="molecule type" value="Genomic_DNA"/>
</dbReference>
<dbReference type="EC" id="2.3.2.27" evidence="4"/>
<comment type="similarity">
    <text evidence="13">Belongs to the RING-type zinc finger family. ATL subfamily.</text>
</comment>
<evidence type="ECO:0000256" key="7">
    <source>
        <dbReference type="ARBA" id="ARBA00022723"/>
    </source>
</evidence>
<dbReference type="SMART" id="SM01197">
    <property type="entry name" value="FANCL_C"/>
    <property type="match status" value="1"/>
</dbReference>
<name>A0A1J7GPW9_LUPAN</name>
<feature type="transmembrane region" description="Helical" evidence="15">
    <location>
        <begin position="62"/>
        <end position="82"/>
    </location>
</feature>
<dbReference type="GO" id="GO:0016020">
    <property type="term" value="C:membrane"/>
    <property type="evidence" value="ECO:0007669"/>
    <property type="project" value="UniProtKB-SubCell"/>
</dbReference>
<keyword evidence="6 15" id="KW-0812">Transmembrane</keyword>
<dbReference type="Gramene" id="OIW02559">
    <property type="protein sequence ID" value="OIW02559"/>
    <property type="gene ID" value="TanjilG_12873"/>
</dbReference>
<evidence type="ECO:0000256" key="10">
    <source>
        <dbReference type="ARBA" id="ARBA00022833"/>
    </source>
</evidence>
<evidence type="ECO:0000256" key="1">
    <source>
        <dbReference type="ARBA" id="ARBA00000900"/>
    </source>
</evidence>
<dbReference type="UniPathway" id="UPA00143"/>
<evidence type="ECO:0000259" key="16">
    <source>
        <dbReference type="PROSITE" id="PS50089"/>
    </source>
</evidence>
<dbReference type="GO" id="GO:0008270">
    <property type="term" value="F:zinc ion binding"/>
    <property type="evidence" value="ECO:0007669"/>
    <property type="project" value="UniProtKB-KW"/>
</dbReference>
<comment type="subcellular location">
    <subcellularLocation>
        <location evidence="2">Membrane</location>
        <topology evidence="2">Single-pass membrane protein</topology>
    </subcellularLocation>
</comment>
<organism evidence="17 18">
    <name type="scientific">Lupinus angustifolius</name>
    <name type="common">Narrow-leaved blue lupine</name>
    <dbReference type="NCBI Taxonomy" id="3871"/>
    <lineage>
        <taxon>Eukaryota</taxon>
        <taxon>Viridiplantae</taxon>
        <taxon>Streptophyta</taxon>
        <taxon>Embryophyta</taxon>
        <taxon>Tracheophyta</taxon>
        <taxon>Spermatophyta</taxon>
        <taxon>Magnoliopsida</taxon>
        <taxon>eudicotyledons</taxon>
        <taxon>Gunneridae</taxon>
        <taxon>Pentapetalae</taxon>
        <taxon>rosids</taxon>
        <taxon>fabids</taxon>
        <taxon>Fabales</taxon>
        <taxon>Fabaceae</taxon>
        <taxon>Papilionoideae</taxon>
        <taxon>50 kb inversion clade</taxon>
        <taxon>genistoids sensu lato</taxon>
        <taxon>core genistoids</taxon>
        <taxon>Genisteae</taxon>
        <taxon>Lupinus</taxon>
    </lineage>
</organism>
<dbReference type="Pfam" id="PF13639">
    <property type="entry name" value="zf-RING_2"/>
    <property type="match status" value="1"/>
</dbReference>
<dbReference type="InterPro" id="IPR001841">
    <property type="entry name" value="Znf_RING"/>
</dbReference>
<dbReference type="FunFam" id="3.30.40.10:FF:000233">
    <property type="entry name" value="RING-H2 finger protein ATL54"/>
    <property type="match status" value="1"/>
</dbReference>
<protein>
    <recommendedName>
        <fullName evidence="4">RING-type E3 ubiquitin transferase</fullName>
        <ecNumber evidence="4">2.3.2.27</ecNumber>
    </recommendedName>
</protein>
<evidence type="ECO:0000256" key="12">
    <source>
        <dbReference type="ARBA" id="ARBA00023136"/>
    </source>
</evidence>
<dbReference type="Proteomes" id="UP000188354">
    <property type="component" value="Chromosome LG11"/>
</dbReference>
<dbReference type="GO" id="GO:0061630">
    <property type="term" value="F:ubiquitin protein ligase activity"/>
    <property type="evidence" value="ECO:0007669"/>
    <property type="project" value="UniProtKB-EC"/>
</dbReference>
<keyword evidence="10" id="KW-0862">Zinc</keyword>
<evidence type="ECO:0000256" key="5">
    <source>
        <dbReference type="ARBA" id="ARBA00022679"/>
    </source>
</evidence>
<evidence type="ECO:0000256" key="15">
    <source>
        <dbReference type="SAM" id="Phobius"/>
    </source>
</evidence>
<evidence type="ECO:0000256" key="6">
    <source>
        <dbReference type="ARBA" id="ARBA00022692"/>
    </source>
</evidence>
<dbReference type="STRING" id="3871.A0A1J7GPW9"/>
<evidence type="ECO:0000256" key="13">
    <source>
        <dbReference type="ARBA" id="ARBA00024209"/>
    </source>
</evidence>
<dbReference type="SMART" id="SM00184">
    <property type="entry name" value="RING"/>
    <property type="match status" value="1"/>
</dbReference>
<dbReference type="PROSITE" id="PS50089">
    <property type="entry name" value="ZF_RING_2"/>
    <property type="match status" value="1"/>
</dbReference>
<dbReference type="PANTHER" id="PTHR46913:SF19">
    <property type="entry name" value="RING-TYPE E3 UBIQUITIN TRANSFERASE"/>
    <property type="match status" value="1"/>
</dbReference>
<evidence type="ECO:0000256" key="14">
    <source>
        <dbReference type="PROSITE-ProRule" id="PRU00175"/>
    </source>
</evidence>
<dbReference type="AlphaFoldDB" id="A0A1J7GPW9"/>
<dbReference type="InterPro" id="IPR013083">
    <property type="entry name" value="Znf_RING/FYVE/PHD"/>
</dbReference>
<evidence type="ECO:0000256" key="8">
    <source>
        <dbReference type="ARBA" id="ARBA00022771"/>
    </source>
</evidence>
<dbReference type="Gene3D" id="3.30.40.10">
    <property type="entry name" value="Zinc/RING finger domain, C3HC4 (zinc finger)"/>
    <property type="match status" value="1"/>
</dbReference>